<dbReference type="GO" id="GO:0009279">
    <property type="term" value="C:cell outer membrane"/>
    <property type="evidence" value="ECO:0007669"/>
    <property type="project" value="UniProtKB-SubCell"/>
</dbReference>
<feature type="domain" description="RagB/SusD" evidence="6">
    <location>
        <begin position="306"/>
        <end position="484"/>
    </location>
</feature>
<evidence type="ECO:0000256" key="1">
    <source>
        <dbReference type="ARBA" id="ARBA00004442"/>
    </source>
</evidence>
<evidence type="ECO:0000256" key="2">
    <source>
        <dbReference type="ARBA" id="ARBA00006275"/>
    </source>
</evidence>
<dbReference type="PROSITE" id="PS51257">
    <property type="entry name" value="PROKAR_LIPOPROTEIN"/>
    <property type="match status" value="1"/>
</dbReference>
<name>A0A5K7S9G4_9BACT</name>
<dbReference type="Gene3D" id="1.25.40.390">
    <property type="match status" value="1"/>
</dbReference>
<dbReference type="InterPro" id="IPR011990">
    <property type="entry name" value="TPR-like_helical_dom_sf"/>
</dbReference>
<keyword evidence="9" id="KW-1185">Reference proteome</keyword>
<accession>A0A5K7S9G4</accession>
<evidence type="ECO:0000256" key="4">
    <source>
        <dbReference type="ARBA" id="ARBA00023136"/>
    </source>
</evidence>
<dbReference type="Pfam" id="PF14322">
    <property type="entry name" value="SusD-like_3"/>
    <property type="match status" value="1"/>
</dbReference>
<reference evidence="8" key="1">
    <citation type="journal article" date="2020" name="Int. J. Syst. Evol. Microbiol.">
        <title>Aquipluma nitroreducens gen. nov. sp. nov., a novel facultatively anaerobic bacterium isolated from a freshwater lake.</title>
        <authorList>
            <person name="Watanabe M."/>
            <person name="Kojima H."/>
            <person name="Fukui M."/>
        </authorList>
    </citation>
    <scope>NUCLEOTIDE SEQUENCE</scope>
    <source>
        <strain evidence="8">MeG22</strain>
    </source>
</reference>
<evidence type="ECO:0000313" key="9">
    <source>
        <dbReference type="Proteomes" id="UP001193389"/>
    </source>
</evidence>
<evidence type="ECO:0000259" key="6">
    <source>
        <dbReference type="Pfam" id="PF07980"/>
    </source>
</evidence>
<sequence>MKKILLNISAIGLLLVAVSCTDVLDKQAVDTFNEQLVFSDMNVVNAYLGKVYDRMGGNTDNGILGMREDILTDMTDQTLCIHRPSNFVMLKGTMTPDNLGHFTNDGLGGYLRWNNLYSNIQDANRILANIDAVPSVNQDALKKQMKGEAYFIRAYDYSTLMMVYGGAVLKDTQYKLDDDFTTAKRSSIKETLDFILKDIQSAIDNLPATVEQGRANRAAAGALKSRVLLFCASKLTNGGWTEQASNTLISFPAGSQTALLTQARDAAKDVMDGKYGTFSLVGTTSEPASPLSAADIQKYADNYFSIFNQKAAWNSETIWGIEYPLSGGNVNNMNIWSGPNGYHNWGNNNPTEQAVRKFEMADGSKFQWDKYNPGDMDVRTATAEELAADPNRNPYNGREPRFYACVLYDGAPWQARPADAAGLEPENKVQTSYFFHNVGDATPWKSGIDTRQGLIEAWNGQKTGYNLRKLLDPATAGQYYRNTNAWI</sequence>
<comment type="subcellular location">
    <subcellularLocation>
        <location evidence="1">Cell outer membrane</location>
    </subcellularLocation>
</comment>
<comment type="similarity">
    <text evidence="2">Belongs to the SusD family.</text>
</comment>
<dbReference type="EMBL" id="AP018694">
    <property type="protein sequence ID" value="BBE18109.1"/>
    <property type="molecule type" value="Genomic_DNA"/>
</dbReference>
<dbReference type="InterPro" id="IPR012944">
    <property type="entry name" value="SusD_RagB_dom"/>
</dbReference>
<proteinExistence type="inferred from homology"/>
<keyword evidence="3" id="KW-0732">Signal</keyword>
<feature type="domain" description="SusD-like N-terminal" evidence="7">
    <location>
        <begin position="110"/>
        <end position="229"/>
    </location>
</feature>
<evidence type="ECO:0000259" key="7">
    <source>
        <dbReference type="Pfam" id="PF14322"/>
    </source>
</evidence>
<dbReference type="SUPFAM" id="SSF48452">
    <property type="entry name" value="TPR-like"/>
    <property type="match status" value="1"/>
</dbReference>
<dbReference type="InterPro" id="IPR033985">
    <property type="entry name" value="SusD-like_N"/>
</dbReference>
<protein>
    <submittedName>
        <fullName evidence="8">Outer membrane protein</fullName>
    </submittedName>
</protein>
<evidence type="ECO:0000256" key="3">
    <source>
        <dbReference type="ARBA" id="ARBA00022729"/>
    </source>
</evidence>
<organism evidence="8 9">
    <name type="scientific">Aquipluma nitroreducens</name>
    <dbReference type="NCBI Taxonomy" id="2010828"/>
    <lineage>
        <taxon>Bacteria</taxon>
        <taxon>Pseudomonadati</taxon>
        <taxon>Bacteroidota</taxon>
        <taxon>Bacteroidia</taxon>
        <taxon>Marinilabiliales</taxon>
        <taxon>Prolixibacteraceae</taxon>
        <taxon>Aquipluma</taxon>
    </lineage>
</organism>
<evidence type="ECO:0000256" key="5">
    <source>
        <dbReference type="ARBA" id="ARBA00023237"/>
    </source>
</evidence>
<keyword evidence="4" id="KW-0472">Membrane</keyword>
<keyword evidence="5" id="KW-0998">Cell outer membrane</keyword>
<dbReference type="Proteomes" id="UP001193389">
    <property type="component" value="Chromosome"/>
</dbReference>
<evidence type="ECO:0000313" key="8">
    <source>
        <dbReference type="EMBL" id="BBE18109.1"/>
    </source>
</evidence>
<gene>
    <name evidence="8" type="ORF">AQPE_2269</name>
</gene>
<dbReference type="Pfam" id="PF07980">
    <property type="entry name" value="SusD_RagB"/>
    <property type="match status" value="1"/>
</dbReference>
<dbReference type="AlphaFoldDB" id="A0A5K7S9G4"/>
<dbReference type="KEGG" id="anf:AQPE_2269"/>